<sequence length="74" mass="9067">MVEFEIYLPCEPEWVCGPLLFFFGVLFSAGIISFIWLIFKESRRIQRKQRVLKRRRQHYSLRDKRHGLPDKKKK</sequence>
<organism evidence="2 3">
    <name type="scientific">Vibrio quintilis</name>
    <dbReference type="NCBI Taxonomy" id="1117707"/>
    <lineage>
        <taxon>Bacteria</taxon>
        <taxon>Pseudomonadati</taxon>
        <taxon>Pseudomonadota</taxon>
        <taxon>Gammaproteobacteria</taxon>
        <taxon>Vibrionales</taxon>
        <taxon>Vibrionaceae</taxon>
        <taxon>Vibrio</taxon>
    </lineage>
</organism>
<evidence type="ECO:0000313" key="3">
    <source>
        <dbReference type="Proteomes" id="UP000184600"/>
    </source>
</evidence>
<name>A0A1M7YUA9_9VIBR</name>
<reference evidence="3" key="1">
    <citation type="submission" date="2016-12" db="EMBL/GenBank/DDBJ databases">
        <authorList>
            <person name="Rodrigo-Torres L."/>
            <person name="Arahal R.D."/>
            <person name="Lucena T."/>
        </authorList>
    </citation>
    <scope>NUCLEOTIDE SEQUENCE [LARGE SCALE GENOMIC DNA]</scope>
</reference>
<accession>A0A1M7YUA9</accession>
<keyword evidence="1" id="KW-0812">Transmembrane</keyword>
<keyword evidence="1" id="KW-1133">Transmembrane helix</keyword>
<proteinExistence type="predicted"/>
<protein>
    <submittedName>
        <fullName evidence="2">Uncharacterized protein</fullName>
    </submittedName>
</protein>
<keyword evidence="3" id="KW-1185">Reference proteome</keyword>
<gene>
    <name evidence="2" type="ORF">VQ7734_01925</name>
</gene>
<evidence type="ECO:0000313" key="2">
    <source>
        <dbReference type="EMBL" id="SHO56158.1"/>
    </source>
</evidence>
<dbReference type="RefSeq" id="WP_234976358.1">
    <property type="nucleotide sequence ID" value="NZ_AP024897.1"/>
</dbReference>
<feature type="transmembrane region" description="Helical" evidence="1">
    <location>
        <begin position="20"/>
        <end position="39"/>
    </location>
</feature>
<evidence type="ECO:0000256" key="1">
    <source>
        <dbReference type="SAM" id="Phobius"/>
    </source>
</evidence>
<dbReference type="AlphaFoldDB" id="A0A1M7YUA9"/>
<dbReference type="Proteomes" id="UP000184600">
    <property type="component" value="Unassembled WGS sequence"/>
</dbReference>
<dbReference type="EMBL" id="FRFG01000021">
    <property type="protein sequence ID" value="SHO56158.1"/>
    <property type="molecule type" value="Genomic_DNA"/>
</dbReference>
<keyword evidence="1" id="KW-0472">Membrane</keyword>